<dbReference type="Proteomes" id="UP000183605">
    <property type="component" value="Unassembled WGS sequence"/>
</dbReference>
<evidence type="ECO:0000256" key="9">
    <source>
        <dbReference type="ARBA" id="ARBA00023157"/>
    </source>
</evidence>
<dbReference type="PANTHER" id="PTHR43371:SF1">
    <property type="entry name" value="RIBONUCLEOSIDE-DIPHOSPHATE REDUCTASE"/>
    <property type="match status" value="1"/>
</dbReference>
<evidence type="ECO:0000256" key="12">
    <source>
        <dbReference type="PROSITE-ProRule" id="PRU00492"/>
    </source>
</evidence>
<keyword evidence="5 12" id="KW-0547">Nucleotide-binding</keyword>
<dbReference type="InterPro" id="IPR013509">
    <property type="entry name" value="RNR_lsu_N"/>
</dbReference>
<dbReference type="Pfam" id="PF03477">
    <property type="entry name" value="ATP-cone"/>
    <property type="match status" value="1"/>
</dbReference>
<dbReference type="EMBL" id="MNXQ01000038">
    <property type="protein sequence ID" value="OIP03416.1"/>
    <property type="molecule type" value="Genomic_DNA"/>
</dbReference>
<evidence type="ECO:0000256" key="11">
    <source>
        <dbReference type="ARBA" id="ARBA00047754"/>
    </source>
</evidence>
<keyword evidence="9" id="KW-1015">Disulfide bond</keyword>
<accession>A0A1J5B8Z6</accession>
<comment type="caution">
    <text evidence="15">The sequence shown here is derived from an EMBL/GenBank/DDBJ whole genome shotgun (WGS) entry which is preliminary data.</text>
</comment>
<evidence type="ECO:0000256" key="1">
    <source>
        <dbReference type="ARBA" id="ARBA00001922"/>
    </source>
</evidence>
<dbReference type="InterPro" id="IPR005144">
    <property type="entry name" value="ATP-cone_dom"/>
</dbReference>
<dbReference type="CDD" id="cd02888">
    <property type="entry name" value="RNR_II_dimer"/>
    <property type="match status" value="1"/>
</dbReference>
<dbReference type="GO" id="GO:0004748">
    <property type="term" value="F:ribonucleoside-diphosphate reductase activity, thioredoxin disulfide as acceptor"/>
    <property type="evidence" value="ECO:0007669"/>
    <property type="project" value="UniProtKB-EC"/>
</dbReference>
<keyword evidence="10 13" id="KW-0170">Cobalt</keyword>
<dbReference type="PANTHER" id="PTHR43371">
    <property type="entry name" value="VITAMIN B12-DEPENDENT RIBONUCLEOTIDE REDUCTASE"/>
    <property type="match status" value="1"/>
</dbReference>
<sequence>MTDLTKIIKRDGRVAAFDENKIIEAIRAVVSYKHEPERLTKIAITILKKGVNGEIPTVEQVQDVVEQVLMAAGHYEAAKAYILYRQKHQKVREVKEILGVKDDVGLNTNQLKVLENRFLRHDEFGRVMETPGQLFRRVAKFISEQEKPASRRQSNASRGGNPKQWEEKFYSIISRMEFVPAGCYFRGAGTKSAVLANCFVLPVEDNMAAIFNSVKWLALIQQAGGGTGFNFSKLRPKGDYVKSSGGFATGPVSFMKVFDAATGQVMQGGYRMGANMGILDVDHPDIGEFIICKTEEGEIANFNISVGASDEFMRAVKENKNFKLRNPRNKEVVQTIKARQLFSQIVNLAWRTGDPGMIFLDTINKHNPVLKTLGLLKATNPCGEQPLHPFDVCNLGSINLSKFIEQARNSKHEIRSKVNWKRLEEVVKIAVRFLDNGVDASRYPLEQVAKMAQANRRIGLGVMGFADMLYQLGVGYNTDEGVSWAEKIMKFVNRAAVEESILLAKEKGVFVNWQGSDYERKGIRRRNLAVTTIAPTGTISMVADCSSGIEPNFALSYVKNVIDEQGLSYVNPYFKQAVEASNLSNEQKIDVYRRVANTGRCTDIEYLHQKIKQVFVTAYDVCPEWHVKMQAAFQKYTENAVSKTINFSANATMTDVEKAYMLAWELKCKGITIYRSGSKEDQVLSTQPKKSKQLIQSKIKIKPLKDRCPECGSLMEMVEGCATCRKCGFSKCSV</sequence>
<organism evidence="15 16">
    <name type="scientific">Candidatus Beckwithbacteria bacterium CG2_30_44_31</name>
    <dbReference type="NCBI Taxonomy" id="1805035"/>
    <lineage>
        <taxon>Bacteria</taxon>
        <taxon>Candidatus Beckwithiibacteriota</taxon>
    </lineage>
</organism>
<evidence type="ECO:0000313" key="15">
    <source>
        <dbReference type="EMBL" id="OIP03416.1"/>
    </source>
</evidence>
<evidence type="ECO:0000313" key="16">
    <source>
        <dbReference type="Proteomes" id="UP000183605"/>
    </source>
</evidence>
<comment type="cofactor">
    <cofactor evidence="1 13">
        <name>adenosylcob(III)alamin</name>
        <dbReference type="ChEBI" id="CHEBI:18408"/>
    </cofactor>
</comment>
<dbReference type="SUPFAM" id="SSF48168">
    <property type="entry name" value="R1 subunit of ribonucleotide reductase, N-terminal domain"/>
    <property type="match status" value="1"/>
</dbReference>
<dbReference type="InterPro" id="IPR050862">
    <property type="entry name" value="RdRp_reductase_class-2"/>
</dbReference>
<dbReference type="PRINTS" id="PR01183">
    <property type="entry name" value="RIBORDTASEM1"/>
</dbReference>
<evidence type="ECO:0000256" key="2">
    <source>
        <dbReference type="ARBA" id="ARBA00007405"/>
    </source>
</evidence>
<reference evidence="15 16" key="1">
    <citation type="journal article" date="2016" name="Environ. Microbiol.">
        <title>Genomic resolution of a cold subsurface aquifer community provides metabolic insights for novel microbes adapted to high CO concentrations.</title>
        <authorList>
            <person name="Probst A.J."/>
            <person name="Castelle C.J."/>
            <person name="Singh A."/>
            <person name="Brown C.T."/>
            <person name="Anantharaman K."/>
            <person name="Sharon I."/>
            <person name="Hug L.A."/>
            <person name="Burstein D."/>
            <person name="Emerson J.B."/>
            <person name="Thomas B.C."/>
            <person name="Banfield J.F."/>
        </authorList>
    </citation>
    <scope>NUCLEOTIDE SEQUENCE [LARGE SCALE GENOMIC DNA]</scope>
    <source>
        <strain evidence="15">CG2_30_44_31</strain>
    </source>
</reference>
<dbReference type="AlphaFoldDB" id="A0A1J5B8Z6"/>
<evidence type="ECO:0000256" key="5">
    <source>
        <dbReference type="ARBA" id="ARBA00022741"/>
    </source>
</evidence>
<name>A0A1J5B8Z6_9BACT</name>
<dbReference type="NCBIfam" id="TIGR02504">
    <property type="entry name" value="NrdJ_Z"/>
    <property type="match status" value="1"/>
</dbReference>
<proteinExistence type="inferred from homology"/>
<evidence type="ECO:0000259" key="14">
    <source>
        <dbReference type="PROSITE" id="PS51161"/>
    </source>
</evidence>
<keyword evidence="3 13" id="KW-0846">Cobalamin</keyword>
<comment type="function">
    <text evidence="13">Catalyzes the reduction of ribonucleotides to deoxyribonucleotides. May function to provide a pool of deoxyribonucleotide precursors for DNA repair during oxygen limitation and/or for immediate growth after restoration of oxygen.</text>
</comment>
<dbReference type="SUPFAM" id="SSF51998">
    <property type="entry name" value="PFL-like glycyl radical enzymes"/>
    <property type="match status" value="1"/>
</dbReference>
<evidence type="ECO:0000256" key="3">
    <source>
        <dbReference type="ARBA" id="ARBA00022628"/>
    </source>
</evidence>
<dbReference type="UniPathway" id="UPA00326"/>
<protein>
    <recommendedName>
        <fullName evidence="13">Vitamin B12-dependent ribonucleotide reductase</fullName>
        <ecNumber evidence="13">1.17.4.1</ecNumber>
    </recommendedName>
</protein>
<keyword evidence="8" id="KW-0215">Deoxyribonucleotide synthesis</keyword>
<dbReference type="InterPro" id="IPR013344">
    <property type="entry name" value="RNR_NrdJ/NrdZ"/>
</dbReference>
<comment type="catalytic activity">
    <reaction evidence="11 13">
        <text>a 2'-deoxyribonucleoside 5'-diphosphate + [thioredoxin]-disulfide + H2O = a ribonucleoside 5'-diphosphate + [thioredoxin]-dithiol</text>
        <dbReference type="Rhea" id="RHEA:23252"/>
        <dbReference type="Rhea" id="RHEA-COMP:10698"/>
        <dbReference type="Rhea" id="RHEA-COMP:10700"/>
        <dbReference type="ChEBI" id="CHEBI:15377"/>
        <dbReference type="ChEBI" id="CHEBI:29950"/>
        <dbReference type="ChEBI" id="CHEBI:50058"/>
        <dbReference type="ChEBI" id="CHEBI:57930"/>
        <dbReference type="ChEBI" id="CHEBI:73316"/>
        <dbReference type="EC" id="1.17.4.1"/>
    </reaction>
</comment>
<dbReference type="EC" id="1.17.4.1" evidence="13"/>
<keyword evidence="7 13" id="KW-0560">Oxidoreductase</keyword>
<evidence type="ECO:0000256" key="10">
    <source>
        <dbReference type="ARBA" id="ARBA00023285"/>
    </source>
</evidence>
<dbReference type="Pfam" id="PF02867">
    <property type="entry name" value="Ribonuc_red_lgC"/>
    <property type="match status" value="2"/>
</dbReference>
<keyword evidence="4 13" id="KW-0237">DNA synthesis</keyword>
<evidence type="ECO:0000256" key="6">
    <source>
        <dbReference type="ARBA" id="ARBA00022840"/>
    </source>
</evidence>
<evidence type="ECO:0000256" key="13">
    <source>
        <dbReference type="RuleBase" id="RU364064"/>
    </source>
</evidence>
<keyword evidence="6 12" id="KW-0067">ATP-binding</keyword>
<evidence type="ECO:0000256" key="4">
    <source>
        <dbReference type="ARBA" id="ARBA00022634"/>
    </source>
</evidence>
<dbReference type="GO" id="GO:0009263">
    <property type="term" value="P:deoxyribonucleotide biosynthetic process"/>
    <property type="evidence" value="ECO:0007669"/>
    <property type="project" value="UniProtKB-KW"/>
</dbReference>
<dbReference type="Pfam" id="PF00317">
    <property type="entry name" value="Ribonuc_red_lgN"/>
    <property type="match status" value="1"/>
</dbReference>
<feature type="domain" description="ATP-cone" evidence="14">
    <location>
        <begin position="5"/>
        <end position="92"/>
    </location>
</feature>
<dbReference type="Gene3D" id="3.20.70.20">
    <property type="match status" value="1"/>
</dbReference>
<evidence type="ECO:0000256" key="7">
    <source>
        <dbReference type="ARBA" id="ARBA00023002"/>
    </source>
</evidence>
<dbReference type="PROSITE" id="PS51161">
    <property type="entry name" value="ATP_CONE"/>
    <property type="match status" value="1"/>
</dbReference>
<comment type="similarity">
    <text evidence="2 13">Belongs to the ribonucleoside diphosphate reductase class-2 family.</text>
</comment>
<evidence type="ECO:0000256" key="8">
    <source>
        <dbReference type="ARBA" id="ARBA00023116"/>
    </source>
</evidence>
<dbReference type="GO" id="GO:0005524">
    <property type="term" value="F:ATP binding"/>
    <property type="evidence" value="ECO:0007669"/>
    <property type="project" value="UniProtKB-UniRule"/>
</dbReference>
<dbReference type="GO" id="GO:0071897">
    <property type="term" value="P:DNA biosynthetic process"/>
    <property type="evidence" value="ECO:0007669"/>
    <property type="project" value="UniProtKB-KW"/>
</dbReference>
<dbReference type="GO" id="GO:0031419">
    <property type="term" value="F:cobalamin binding"/>
    <property type="evidence" value="ECO:0007669"/>
    <property type="project" value="UniProtKB-KW"/>
</dbReference>
<gene>
    <name evidence="15" type="ORF">AUK18_02065</name>
</gene>
<dbReference type="InterPro" id="IPR008926">
    <property type="entry name" value="RNR_R1-su_N"/>
</dbReference>
<dbReference type="InterPro" id="IPR000788">
    <property type="entry name" value="RNR_lg_C"/>
</dbReference>